<dbReference type="WBParaSite" id="Pan_g24056.t1">
    <property type="protein sequence ID" value="Pan_g24056.t1"/>
    <property type="gene ID" value="Pan_g24056"/>
</dbReference>
<sequence>MNFFQAIEQRQGKEPLDLCNSNRVILIILDRFPSQNLLRSCKSSLSVLRERFAALCAIRTPVSARLSGPPDNLRIFSEWTYRAPAVKKNFKTAQIAYVNAESNKVLNTFDLPGVIQDSQAVTYSNDGKLSAVFASIPDEKEKKFYVRIVDNVSNVDTHIINLSSKKAHGVVYLNGDFGGAAFSPDNKYLVYTAERDLKPIEFFDADLTEKEKEEKEKQAIGEKFLWKETFGEQTGDVTNPVLVILTIETGEVKVVESVPKGLYPTQKFFTSDGQSVIFAAVDAEHYKLGKIFCSNRRFVLGQVEVASNTYTELVAAVRGIDHIRLAPNGTDVYIACRADDVESHQGTYVFKKYDTETEKVHTYPRGDIFLPAPATRSFTSAGQLLFTSIKNSTFKIQVFDPLTENTTVLSPPDVSDTLLDVYGDYFVLQRSGADAPPTLVLGKLNGVDEVEYLQVSANPAFNVEHTVEDIGTDGEDAHSFIMLPKNFGKTNEKVPLVAVIHGGPHSASVKAWPRRTVGLLVSEGAAVVQINYPGSIGYTEEYVQKLPGNVGDLDVQFCLDAIDETLEKYPQLDSNRIAIVGGSHGGFLVTHLAGKEPTKFKAVVALNPVINIRTMFDITDIPDWCAFEANGATNQIDAALDPALSDAMLARSPIARAHNISAPYLLAIGGKDLRVPPHFRHLIRILRKNGVENKVLYYPESNHALDEVDVEIDVVLNVILWIQKHNV</sequence>
<dbReference type="EC" id="3.4.19.1" evidence="5"/>
<comment type="similarity">
    <text evidence="3">Belongs to the peptidase S9C family.</text>
</comment>
<keyword evidence="7" id="KW-0378">Hydrolase</keyword>
<keyword evidence="10" id="KW-1185">Reference proteome</keyword>
<name>A0A7E4VQQ4_PANRE</name>
<keyword evidence="6" id="KW-0963">Cytoplasm</keyword>
<evidence type="ECO:0000256" key="2">
    <source>
        <dbReference type="ARBA" id="ARBA00004496"/>
    </source>
</evidence>
<evidence type="ECO:0000256" key="6">
    <source>
        <dbReference type="ARBA" id="ARBA00022490"/>
    </source>
</evidence>
<evidence type="ECO:0000256" key="5">
    <source>
        <dbReference type="ARBA" id="ARBA00012917"/>
    </source>
</evidence>
<comment type="subcellular location">
    <subcellularLocation>
        <location evidence="2">Cytoplasm</location>
    </subcellularLocation>
</comment>
<dbReference type="InterPro" id="IPR045550">
    <property type="entry name" value="AARE_N"/>
</dbReference>
<evidence type="ECO:0000256" key="1">
    <source>
        <dbReference type="ARBA" id="ARBA00000721"/>
    </source>
</evidence>
<evidence type="ECO:0000313" key="10">
    <source>
        <dbReference type="Proteomes" id="UP000492821"/>
    </source>
</evidence>
<dbReference type="AlphaFoldDB" id="A0A7E4VQQ4"/>
<accession>A0A7E4VQQ4</accession>
<dbReference type="SUPFAM" id="SSF53474">
    <property type="entry name" value="alpha/beta-Hydrolases"/>
    <property type="match status" value="1"/>
</dbReference>
<proteinExistence type="inferred from homology"/>
<evidence type="ECO:0000256" key="3">
    <source>
        <dbReference type="ARBA" id="ARBA00010040"/>
    </source>
</evidence>
<organism evidence="10 11">
    <name type="scientific">Panagrellus redivivus</name>
    <name type="common">Microworm</name>
    <dbReference type="NCBI Taxonomy" id="6233"/>
    <lineage>
        <taxon>Eukaryota</taxon>
        <taxon>Metazoa</taxon>
        <taxon>Ecdysozoa</taxon>
        <taxon>Nematoda</taxon>
        <taxon>Chromadorea</taxon>
        <taxon>Rhabditida</taxon>
        <taxon>Tylenchina</taxon>
        <taxon>Panagrolaimomorpha</taxon>
        <taxon>Panagrolaimoidea</taxon>
        <taxon>Panagrolaimidae</taxon>
        <taxon>Panagrellus</taxon>
    </lineage>
</organism>
<evidence type="ECO:0000256" key="4">
    <source>
        <dbReference type="ARBA" id="ARBA00011881"/>
    </source>
</evidence>
<dbReference type="Proteomes" id="UP000492821">
    <property type="component" value="Unassembled WGS sequence"/>
</dbReference>
<dbReference type="Gene3D" id="3.40.50.1820">
    <property type="entry name" value="alpha/beta hydrolase"/>
    <property type="match status" value="1"/>
</dbReference>
<dbReference type="GO" id="GO:0006508">
    <property type="term" value="P:proteolysis"/>
    <property type="evidence" value="ECO:0007669"/>
    <property type="project" value="InterPro"/>
</dbReference>
<dbReference type="SUPFAM" id="SSF82171">
    <property type="entry name" value="DPP6 N-terminal domain-like"/>
    <property type="match status" value="1"/>
</dbReference>
<reference evidence="11" key="2">
    <citation type="submission" date="2020-10" db="UniProtKB">
        <authorList>
            <consortium name="WormBaseParasite"/>
        </authorList>
    </citation>
    <scope>IDENTIFICATION</scope>
</reference>
<dbReference type="PANTHER" id="PTHR42776">
    <property type="entry name" value="SERINE PEPTIDASE S9 FAMILY MEMBER"/>
    <property type="match status" value="1"/>
</dbReference>
<feature type="domain" description="Acylamino-acid-releasing enzyme N-terminal" evidence="9">
    <location>
        <begin position="164"/>
        <end position="307"/>
    </location>
</feature>
<evidence type="ECO:0000313" key="11">
    <source>
        <dbReference type="WBParaSite" id="Pan_g24056.t1"/>
    </source>
</evidence>
<dbReference type="GO" id="GO:0004252">
    <property type="term" value="F:serine-type endopeptidase activity"/>
    <property type="evidence" value="ECO:0007669"/>
    <property type="project" value="TreeGrafter"/>
</dbReference>
<evidence type="ECO:0000259" key="8">
    <source>
        <dbReference type="Pfam" id="PF00326"/>
    </source>
</evidence>
<dbReference type="PANTHER" id="PTHR42776:SF4">
    <property type="entry name" value="ACYLAMINO-ACID-RELEASING ENZYME"/>
    <property type="match status" value="1"/>
</dbReference>
<dbReference type="GO" id="GO:0005737">
    <property type="term" value="C:cytoplasm"/>
    <property type="evidence" value="ECO:0007669"/>
    <property type="project" value="UniProtKB-SubCell"/>
</dbReference>
<comment type="catalytic activity">
    <reaction evidence="1">
        <text>Cleavage of an N-acetyl or N-formyl amino acid from the N-terminus of a polypeptide.</text>
        <dbReference type="EC" id="3.4.19.1"/>
    </reaction>
</comment>
<feature type="domain" description="Peptidase S9 prolyl oligopeptidase catalytic" evidence="8">
    <location>
        <begin position="519"/>
        <end position="725"/>
    </location>
</feature>
<reference evidence="10" key="1">
    <citation type="journal article" date="2013" name="Genetics">
        <title>The draft genome and transcriptome of Panagrellus redivivus are shaped by the harsh demands of a free-living lifestyle.</title>
        <authorList>
            <person name="Srinivasan J."/>
            <person name="Dillman A.R."/>
            <person name="Macchietto M.G."/>
            <person name="Heikkinen L."/>
            <person name="Lakso M."/>
            <person name="Fracchia K.M."/>
            <person name="Antoshechkin I."/>
            <person name="Mortazavi A."/>
            <person name="Wong G."/>
            <person name="Sternberg P.W."/>
        </authorList>
    </citation>
    <scope>NUCLEOTIDE SEQUENCE [LARGE SCALE GENOMIC DNA]</scope>
    <source>
        <strain evidence="10">MT8872</strain>
    </source>
</reference>
<dbReference type="Pfam" id="PF19283">
    <property type="entry name" value="APEH_N"/>
    <property type="match status" value="1"/>
</dbReference>
<dbReference type="Pfam" id="PF00326">
    <property type="entry name" value="Peptidase_S9"/>
    <property type="match status" value="1"/>
</dbReference>
<dbReference type="InterPro" id="IPR001375">
    <property type="entry name" value="Peptidase_S9_cat"/>
</dbReference>
<dbReference type="GO" id="GO:0008242">
    <property type="term" value="F:omega peptidase activity"/>
    <property type="evidence" value="ECO:0007669"/>
    <property type="project" value="UniProtKB-EC"/>
</dbReference>
<evidence type="ECO:0000259" key="9">
    <source>
        <dbReference type="Pfam" id="PF19283"/>
    </source>
</evidence>
<comment type="subunit">
    <text evidence="4">Homotetramer.</text>
</comment>
<dbReference type="InterPro" id="IPR029058">
    <property type="entry name" value="AB_hydrolase_fold"/>
</dbReference>
<evidence type="ECO:0000256" key="7">
    <source>
        <dbReference type="ARBA" id="ARBA00022801"/>
    </source>
</evidence>
<protein>
    <recommendedName>
        <fullName evidence="5">acylaminoacyl-peptidase</fullName>
        <ecNumber evidence="5">3.4.19.1</ecNumber>
    </recommendedName>
</protein>